<dbReference type="AlphaFoldDB" id="A0A9W7T5K6"/>
<reference evidence="2" key="1">
    <citation type="submission" date="2021-02" db="EMBL/GenBank/DDBJ databases">
        <title>Comparative genomics reveals that relaxation of natural selection precedes convergent phenotypic evolution of cavefish.</title>
        <authorList>
            <person name="Peng Z."/>
        </authorList>
    </citation>
    <scope>NUCLEOTIDE SEQUENCE</scope>
    <source>
        <tissue evidence="2">Muscle</tissue>
    </source>
</reference>
<gene>
    <name evidence="2" type="ORF">IRJ41_021976</name>
</gene>
<keyword evidence="3" id="KW-1185">Reference proteome</keyword>
<dbReference type="Proteomes" id="UP001059041">
    <property type="component" value="Linkage Group LG24"/>
</dbReference>
<feature type="region of interest" description="Disordered" evidence="1">
    <location>
        <begin position="80"/>
        <end position="103"/>
    </location>
</feature>
<protein>
    <submittedName>
        <fullName evidence="2">Uncharacterized protein</fullName>
    </submittedName>
</protein>
<name>A0A9W7T5K6_TRIRA</name>
<sequence length="135" mass="15539">MQRRAPEIRLALLFIGQKRLTDAVATNSGAFIGHSRFNTQLPIPLRSSENKHRVLVSCERTAIMLLIKEGQFSLLYRSSHRAQQNRGQRHPKHAPTHTHAPEGRGGCLNMYTFKAQKVYPLLQQMRNTLHKVRFE</sequence>
<comment type="caution">
    <text evidence="2">The sequence shown here is derived from an EMBL/GenBank/DDBJ whole genome shotgun (WGS) entry which is preliminary data.</text>
</comment>
<organism evidence="2 3">
    <name type="scientific">Triplophysa rosa</name>
    <name type="common">Cave loach</name>
    <dbReference type="NCBI Taxonomy" id="992332"/>
    <lineage>
        <taxon>Eukaryota</taxon>
        <taxon>Metazoa</taxon>
        <taxon>Chordata</taxon>
        <taxon>Craniata</taxon>
        <taxon>Vertebrata</taxon>
        <taxon>Euteleostomi</taxon>
        <taxon>Actinopterygii</taxon>
        <taxon>Neopterygii</taxon>
        <taxon>Teleostei</taxon>
        <taxon>Ostariophysi</taxon>
        <taxon>Cypriniformes</taxon>
        <taxon>Nemacheilidae</taxon>
        <taxon>Triplophysa</taxon>
    </lineage>
</organism>
<evidence type="ECO:0000313" key="2">
    <source>
        <dbReference type="EMBL" id="KAI7792175.1"/>
    </source>
</evidence>
<proteinExistence type="predicted"/>
<dbReference type="EMBL" id="JAFHDT010000024">
    <property type="protein sequence ID" value="KAI7792175.1"/>
    <property type="molecule type" value="Genomic_DNA"/>
</dbReference>
<evidence type="ECO:0000256" key="1">
    <source>
        <dbReference type="SAM" id="MobiDB-lite"/>
    </source>
</evidence>
<accession>A0A9W7T5K6</accession>
<feature type="compositionally biased region" description="Basic residues" evidence="1">
    <location>
        <begin position="87"/>
        <end position="96"/>
    </location>
</feature>
<evidence type="ECO:0000313" key="3">
    <source>
        <dbReference type="Proteomes" id="UP001059041"/>
    </source>
</evidence>